<gene>
    <name evidence="2" type="ORF">AVDCRST_MAG12-2827</name>
</gene>
<protein>
    <submittedName>
        <fullName evidence="2">Uncharacterized protein</fullName>
    </submittedName>
</protein>
<organism evidence="2">
    <name type="scientific">uncultured Rubrobacteraceae bacterium</name>
    <dbReference type="NCBI Taxonomy" id="349277"/>
    <lineage>
        <taxon>Bacteria</taxon>
        <taxon>Bacillati</taxon>
        <taxon>Actinomycetota</taxon>
        <taxon>Rubrobacteria</taxon>
        <taxon>Rubrobacterales</taxon>
        <taxon>Rubrobacteraceae</taxon>
        <taxon>environmental samples</taxon>
    </lineage>
</organism>
<reference evidence="2" key="1">
    <citation type="submission" date="2020-02" db="EMBL/GenBank/DDBJ databases">
        <authorList>
            <person name="Meier V. D."/>
        </authorList>
    </citation>
    <scope>NUCLEOTIDE SEQUENCE</scope>
    <source>
        <strain evidence="2">AVDCRST_MAG12</strain>
    </source>
</reference>
<feature type="compositionally biased region" description="Gly residues" evidence="1">
    <location>
        <begin position="25"/>
        <end position="36"/>
    </location>
</feature>
<proteinExistence type="predicted"/>
<name>A0A6J4SS89_9ACTN</name>
<feature type="compositionally biased region" description="Gly residues" evidence="1">
    <location>
        <begin position="59"/>
        <end position="76"/>
    </location>
</feature>
<accession>A0A6J4SS89</accession>
<feature type="region of interest" description="Disordered" evidence="1">
    <location>
        <begin position="123"/>
        <end position="150"/>
    </location>
</feature>
<sequence length="150" mass="14667">MGRRGGRRGSQGRGAQGRVRDRVRGGGTRRGGGGSTGRKRGGFDMGAVEDLAGRLADRPGGGSGGGSGFSGGGSGLAGAAAGLASGGLAGRFLGGGSGEEDLGGEDADRLALVEERLQVLEDQMQEIREALGAAEAPAEPEGEAPPEPAP</sequence>
<feature type="region of interest" description="Disordered" evidence="1">
    <location>
        <begin position="1"/>
        <end position="81"/>
    </location>
</feature>
<feature type="compositionally biased region" description="Gly residues" evidence="1">
    <location>
        <begin position="87"/>
        <end position="97"/>
    </location>
</feature>
<evidence type="ECO:0000256" key="1">
    <source>
        <dbReference type="SAM" id="MobiDB-lite"/>
    </source>
</evidence>
<dbReference type="AlphaFoldDB" id="A0A6J4SS89"/>
<dbReference type="EMBL" id="CADCVK010000402">
    <property type="protein sequence ID" value="CAA9503878.1"/>
    <property type="molecule type" value="Genomic_DNA"/>
</dbReference>
<evidence type="ECO:0000313" key="2">
    <source>
        <dbReference type="EMBL" id="CAA9503878.1"/>
    </source>
</evidence>
<feature type="region of interest" description="Disordered" evidence="1">
    <location>
        <begin position="87"/>
        <end position="106"/>
    </location>
</feature>